<dbReference type="PANTHER" id="PTHR42903">
    <property type="entry name" value="INNER MEMBRANE PROTEIN YCCF"/>
    <property type="match status" value="1"/>
</dbReference>
<dbReference type="GO" id="GO:0005886">
    <property type="term" value="C:plasma membrane"/>
    <property type="evidence" value="ECO:0007669"/>
    <property type="project" value="TreeGrafter"/>
</dbReference>
<dbReference type="RefSeq" id="WP_153883613.1">
    <property type="nucleotide sequence ID" value="NZ_JADKZT010000002.1"/>
</dbReference>
<keyword evidence="1" id="KW-0472">Membrane</keyword>
<dbReference type="PIRSF" id="PIRSF028777">
    <property type="entry name" value="UCP028777"/>
    <property type="match status" value="1"/>
</dbReference>
<feature type="domain" description="Inner membrane component" evidence="2">
    <location>
        <begin position="4"/>
        <end position="54"/>
    </location>
</feature>
<dbReference type="Proteomes" id="UP001268896">
    <property type="component" value="Unassembled WGS sequence"/>
</dbReference>
<dbReference type="InterPro" id="IPR005185">
    <property type="entry name" value="YccF"/>
</dbReference>
<feature type="transmembrane region" description="Helical" evidence="1">
    <location>
        <begin position="6"/>
        <end position="35"/>
    </location>
</feature>
<feature type="transmembrane region" description="Helical" evidence="1">
    <location>
        <begin position="80"/>
        <end position="101"/>
    </location>
</feature>
<dbReference type="InterPro" id="IPR031308">
    <property type="entry name" value="UCP028777"/>
</dbReference>
<reference evidence="3" key="1">
    <citation type="submission" date="2023-03" db="EMBL/GenBank/DDBJ databases">
        <authorList>
            <person name="Shen W."/>
            <person name="Cai J."/>
        </authorList>
    </citation>
    <scope>NUCLEOTIDE SEQUENCE</scope>
    <source>
        <strain evidence="3">K72-2</strain>
    </source>
</reference>
<dbReference type="EMBL" id="JARQDV010000002">
    <property type="protein sequence ID" value="MDT2963919.1"/>
    <property type="molecule type" value="Genomic_DNA"/>
</dbReference>
<dbReference type="PANTHER" id="PTHR42903:SF1">
    <property type="entry name" value="INNER MEMBRANE PROTEIN YCCF"/>
    <property type="match status" value="1"/>
</dbReference>
<comment type="caution">
    <text evidence="3">The sequence shown here is derived from an EMBL/GenBank/DDBJ whole genome shotgun (WGS) entry which is preliminary data.</text>
</comment>
<organism evidence="3 4">
    <name type="scientific">Enterococcus casseliflavus</name>
    <name type="common">Enterococcus flavescens</name>
    <dbReference type="NCBI Taxonomy" id="37734"/>
    <lineage>
        <taxon>Bacteria</taxon>
        <taxon>Bacillati</taxon>
        <taxon>Bacillota</taxon>
        <taxon>Bacilli</taxon>
        <taxon>Lactobacillales</taxon>
        <taxon>Enterococcaceae</taxon>
        <taxon>Enterococcus</taxon>
    </lineage>
</organism>
<dbReference type="InterPro" id="IPR052937">
    <property type="entry name" value="Inner_membrane_protein"/>
</dbReference>
<evidence type="ECO:0000256" key="1">
    <source>
        <dbReference type="SAM" id="Phobius"/>
    </source>
</evidence>
<feature type="domain" description="Inner membrane component" evidence="2">
    <location>
        <begin position="66"/>
        <end position="115"/>
    </location>
</feature>
<keyword evidence="1" id="KW-0812">Transmembrane</keyword>
<evidence type="ECO:0000313" key="3">
    <source>
        <dbReference type="EMBL" id="MDT2963919.1"/>
    </source>
</evidence>
<protein>
    <submittedName>
        <fullName evidence="3">YccF domain-containing protein</fullName>
    </submittedName>
</protein>
<name>A0AAW8UI39_ENTCA</name>
<dbReference type="AlphaFoldDB" id="A0AAW8UI39"/>
<feature type="transmembrane region" description="Helical" evidence="1">
    <location>
        <begin position="56"/>
        <end position="74"/>
    </location>
</feature>
<sequence>MNFLGNVIWFVFGGLIGAISWFLAGCLWCITIIGIPIGLQCFKFATLSLAPFGKDIVYRGGGVSLILNILWLIFSGIPLALGHLASAVILAITIIGIPFAAQSLKMARLALMPFGAEIVSSRY</sequence>
<keyword evidence="1" id="KW-1133">Transmembrane helix</keyword>
<gene>
    <name evidence="3" type="ORF">P7I32_04815</name>
</gene>
<evidence type="ECO:0000259" key="2">
    <source>
        <dbReference type="Pfam" id="PF03733"/>
    </source>
</evidence>
<dbReference type="Pfam" id="PF03733">
    <property type="entry name" value="YccF"/>
    <property type="match status" value="2"/>
</dbReference>
<proteinExistence type="predicted"/>
<dbReference type="NCBIfam" id="NF008740">
    <property type="entry name" value="PRK11770.1-2"/>
    <property type="match status" value="1"/>
</dbReference>
<accession>A0AAW8UI39</accession>
<evidence type="ECO:0000313" key="4">
    <source>
        <dbReference type="Proteomes" id="UP001268896"/>
    </source>
</evidence>